<dbReference type="AlphaFoldDB" id="A0A9W4RRW7"/>
<dbReference type="Proteomes" id="UP001152533">
    <property type="component" value="Unassembled WGS sequence"/>
</dbReference>
<protein>
    <submittedName>
        <fullName evidence="2">Uncharacterized protein</fullName>
    </submittedName>
</protein>
<evidence type="ECO:0000256" key="1">
    <source>
        <dbReference type="SAM" id="SignalP"/>
    </source>
</evidence>
<evidence type="ECO:0000313" key="3">
    <source>
        <dbReference type="Proteomes" id="UP001152533"/>
    </source>
</evidence>
<reference evidence="2" key="1">
    <citation type="submission" date="2022-08" db="EMBL/GenBank/DDBJ databases">
        <authorList>
            <person name="Giroux E."/>
            <person name="Giroux E."/>
        </authorList>
    </citation>
    <scope>NUCLEOTIDE SEQUENCE</scope>
    <source>
        <strain evidence="2">H1091258</strain>
    </source>
</reference>
<evidence type="ECO:0000313" key="2">
    <source>
        <dbReference type="EMBL" id="CAI0646206.1"/>
    </source>
</evidence>
<feature type="signal peptide" evidence="1">
    <location>
        <begin position="1"/>
        <end position="21"/>
    </location>
</feature>
<name>A0A9W4RRW7_9PEZI</name>
<dbReference type="EMBL" id="CAMGZC010000308">
    <property type="protein sequence ID" value="CAI0646206.1"/>
    <property type="molecule type" value="Genomic_DNA"/>
</dbReference>
<comment type="caution">
    <text evidence="2">The sequence shown here is derived from an EMBL/GenBank/DDBJ whole genome shotgun (WGS) entry which is preliminary data.</text>
</comment>
<sequence>MWRRLIVQVALFTLTLEPAKFDLRPASFLEILPSTPNDTLTNQSPIAQPTTLPDVKMKYIHSQESLDIPQDGM</sequence>
<accession>A0A9W4RRW7</accession>
<organism evidence="2 3">
    <name type="scientific">Colletotrichum noveboracense</name>
    <dbReference type="NCBI Taxonomy" id="2664923"/>
    <lineage>
        <taxon>Eukaryota</taxon>
        <taxon>Fungi</taxon>
        <taxon>Dikarya</taxon>
        <taxon>Ascomycota</taxon>
        <taxon>Pezizomycotina</taxon>
        <taxon>Sordariomycetes</taxon>
        <taxon>Hypocreomycetidae</taxon>
        <taxon>Glomerellales</taxon>
        <taxon>Glomerellaceae</taxon>
        <taxon>Colletotrichum</taxon>
        <taxon>Colletotrichum gloeosporioides species complex</taxon>
    </lineage>
</organism>
<keyword evidence="3" id="KW-1185">Reference proteome</keyword>
<gene>
    <name evidence="2" type="ORF">CGXH109_LOCUS52739</name>
</gene>
<keyword evidence="1" id="KW-0732">Signal</keyword>
<proteinExistence type="predicted"/>
<feature type="chain" id="PRO_5040735702" evidence="1">
    <location>
        <begin position="22"/>
        <end position="73"/>
    </location>
</feature>